<dbReference type="EMBL" id="CP120682">
    <property type="protein sequence ID" value="WKN39137.1"/>
    <property type="molecule type" value="Genomic_DNA"/>
</dbReference>
<organism evidence="7">
    <name type="scientific">Roseihalotalea indica</name>
    <dbReference type="NCBI Taxonomy" id="2867963"/>
    <lineage>
        <taxon>Bacteria</taxon>
        <taxon>Pseudomonadati</taxon>
        <taxon>Bacteroidota</taxon>
        <taxon>Cytophagia</taxon>
        <taxon>Cytophagales</taxon>
        <taxon>Catalimonadaceae</taxon>
        <taxon>Roseihalotalea</taxon>
    </lineage>
</organism>
<accession>A0AA49GRB3</accession>
<dbReference type="InterPro" id="IPR004481">
    <property type="entry name" value="K/Na/Ca-exchanger"/>
</dbReference>
<protein>
    <submittedName>
        <fullName evidence="7">Sodium:calcium antiporter</fullName>
    </submittedName>
</protein>
<sequence length="338" mass="35679">MSLAWAIIAFIGLAAIIAVAGTYLTKISDRLADVTGLGEALVGGVLLGGVTSLSGIVTSVTAAFENHPELAFSNAVGGIAAQTVFLAVADIAYPRANLEHASASLTSLMQGVLLILMLGFVVLVMAVPPYTISSVHPASLVLLLIYIFGTRLISKAQKHPMWEPSNTSETVTDEPDEANAEKYRLTPLLLQFIGLAAVVAFAGYFIAQTAIQIADKTGVSESFLGAVGTSIATSLPELVVSISAVRQGALTLAVSNIIGGNTFDILFLAFADSAYRNGSLYHHSDNEQLFIIALTILLSGVLLLGLLHRQKYGFAKVGWESLLMIALFIGGYLVLYFM</sequence>
<feature type="domain" description="Sodium/calcium exchanger membrane region" evidence="6">
    <location>
        <begin position="189"/>
        <end position="333"/>
    </location>
</feature>
<feature type="transmembrane region" description="Helical" evidence="5">
    <location>
        <begin position="134"/>
        <end position="153"/>
    </location>
</feature>
<dbReference type="InterPro" id="IPR044880">
    <property type="entry name" value="NCX_ion-bd_dom_sf"/>
</dbReference>
<evidence type="ECO:0000256" key="1">
    <source>
        <dbReference type="ARBA" id="ARBA00004141"/>
    </source>
</evidence>
<feature type="transmembrane region" description="Helical" evidence="5">
    <location>
        <begin position="105"/>
        <end position="128"/>
    </location>
</feature>
<evidence type="ECO:0000256" key="2">
    <source>
        <dbReference type="ARBA" id="ARBA00022692"/>
    </source>
</evidence>
<dbReference type="GO" id="GO:0006874">
    <property type="term" value="P:intracellular calcium ion homeostasis"/>
    <property type="evidence" value="ECO:0007669"/>
    <property type="project" value="TreeGrafter"/>
</dbReference>
<dbReference type="GO" id="GO:0005262">
    <property type="term" value="F:calcium channel activity"/>
    <property type="evidence" value="ECO:0007669"/>
    <property type="project" value="TreeGrafter"/>
</dbReference>
<feature type="transmembrane region" description="Helical" evidence="5">
    <location>
        <begin position="70"/>
        <end position="93"/>
    </location>
</feature>
<feature type="transmembrane region" description="Helical" evidence="5">
    <location>
        <begin position="319"/>
        <end position="337"/>
    </location>
</feature>
<keyword evidence="4 5" id="KW-0472">Membrane</keyword>
<evidence type="ECO:0000259" key="6">
    <source>
        <dbReference type="Pfam" id="PF01699"/>
    </source>
</evidence>
<dbReference type="Gene3D" id="1.20.1420.30">
    <property type="entry name" value="NCX, central ion-binding region"/>
    <property type="match status" value="2"/>
</dbReference>
<evidence type="ECO:0000256" key="3">
    <source>
        <dbReference type="ARBA" id="ARBA00022989"/>
    </source>
</evidence>
<dbReference type="GO" id="GO:0005886">
    <property type="term" value="C:plasma membrane"/>
    <property type="evidence" value="ECO:0007669"/>
    <property type="project" value="TreeGrafter"/>
</dbReference>
<dbReference type="InterPro" id="IPR004837">
    <property type="entry name" value="NaCa_Exmemb"/>
</dbReference>
<dbReference type="Pfam" id="PF01699">
    <property type="entry name" value="Na_Ca_ex"/>
    <property type="match status" value="2"/>
</dbReference>
<feature type="transmembrane region" description="Helical" evidence="5">
    <location>
        <begin position="6"/>
        <end position="25"/>
    </location>
</feature>
<evidence type="ECO:0000256" key="4">
    <source>
        <dbReference type="ARBA" id="ARBA00023136"/>
    </source>
</evidence>
<feature type="domain" description="Sodium/calcium exchanger membrane region" evidence="6">
    <location>
        <begin position="5"/>
        <end position="148"/>
    </location>
</feature>
<dbReference type="GO" id="GO:0008273">
    <property type="term" value="F:calcium, potassium:sodium antiporter activity"/>
    <property type="evidence" value="ECO:0007669"/>
    <property type="project" value="TreeGrafter"/>
</dbReference>
<name>A0AA49GRB3_9BACT</name>
<keyword evidence="3 5" id="KW-1133">Transmembrane helix</keyword>
<comment type="subcellular location">
    <subcellularLocation>
        <location evidence="1">Membrane</location>
        <topology evidence="1">Multi-pass membrane protein</topology>
    </subcellularLocation>
</comment>
<evidence type="ECO:0000256" key="5">
    <source>
        <dbReference type="SAM" id="Phobius"/>
    </source>
</evidence>
<reference evidence="7" key="1">
    <citation type="journal article" date="2023" name="Comput. Struct. Biotechnol. J.">
        <title>Discovery of a novel marine Bacteroidetes with a rich repertoire of carbohydrate-active enzymes.</title>
        <authorList>
            <person name="Chen B."/>
            <person name="Liu G."/>
            <person name="Chen Q."/>
            <person name="Wang H."/>
            <person name="Liu L."/>
            <person name="Tang K."/>
        </authorList>
    </citation>
    <scope>NUCLEOTIDE SEQUENCE</scope>
    <source>
        <strain evidence="7">TK19036</strain>
    </source>
</reference>
<evidence type="ECO:0000313" key="7">
    <source>
        <dbReference type="EMBL" id="WKN39137.1"/>
    </source>
</evidence>
<feature type="transmembrane region" description="Helical" evidence="5">
    <location>
        <begin position="249"/>
        <end position="269"/>
    </location>
</feature>
<dbReference type="AlphaFoldDB" id="A0AA49GRB3"/>
<feature type="transmembrane region" description="Helical" evidence="5">
    <location>
        <begin position="188"/>
        <end position="211"/>
    </location>
</feature>
<dbReference type="PANTHER" id="PTHR10846">
    <property type="entry name" value="SODIUM/POTASSIUM/CALCIUM EXCHANGER"/>
    <property type="match status" value="1"/>
</dbReference>
<proteinExistence type="predicted"/>
<dbReference type="PANTHER" id="PTHR10846:SF8">
    <property type="entry name" value="INNER MEMBRANE PROTEIN YRBG"/>
    <property type="match status" value="1"/>
</dbReference>
<reference evidence="7" key="2">
    <citation type="journal article" date="2024" name="Antonie Van Leeuwenhoek">
        <title>Roseihalotalea indica gen. nov., sp. nov., a halophilic Bacteroidetes from mesopelagic Southwest Indian Ocean with higher carbohydrate metabolic potential.</title>
        <authorList>
            <person name="Chen B."/>
            <person name="Zhang M."/>
            <person name="Lin D."/>
            <person name="Ye J."/>
            <person name="Tang K."/>
        </authorList>
    </citation>
    <scope>NUCLEOTIDE SEQUENCE</scope>
    <source>
        <strain evidence="7">TK19036</strain>
    </source>
</reference>
<keyword evidence="2 5" id="KW-0812">Transmembrane</keyword>
<feature type="transmembrane region" description="Helical" evidence="5">
    <location>
        <begin position="37"/>
        <end position="64"/>
    </location>
</feature>
<gene>
    <name evidence="7" type="ORF">K4G66_10545</name>
</gene>
<feature type="transmembrane region" description="Helical" evidence="5">
    <location>
        <begin position="289"/>
        <end position="307"/>
    </location>
</feature>